<proteinExistence type="inferred from homology"/>
<dbReference type="HAMAP" id="MF_01161">
    <property type="entry name" value="tRNA_Ile_lys_synt"/>
    <property type="match status" value="1"/>
</dbReference>
<feature type="binding site" evidence="6">
    <location>
        <begin position="65"/>
        <end position="70"/>
    </location>
    <ligand>
        <name>ATP</name>
        <dbReference type="ChEBI" id="CHEBI:30616"/>
    </ligand>
</feature>
<keyword evidence="4 6" id="KW-0067">ATP-binding</keyword>
<dbReference type="InterPro" id="IPR014729">
    <property type="entry name" value="Rossmann-like_a/b/a_fold"/>
</dbReference>
<dbReference type="EMBL" id="VTWH01000002">
    <property type="protein sequence ID" value="KAA0971134.1"/>
    <property type="molecule type" value="Genomic_DNA"/>
</dbReference>
<dbReference type="EC" id="6.3.4.19" evidence="6"/>
<dbReference type="Pfam" id="PF01171">
    <property type="entry name" value="ATP_bind_3"/>
    <property type="match status" value="1"/>
</dbReference>
<dbReference type="InterPro" id="IPR011063">
    <property type="entry name" value="TilS/TtcA_N"/>
</dbReference>
<accession>A0A5B0DWL0</accession>
<comment type="domain">
    <text evidence="6">The N-terminal region contains the highly conserved SGGXDS motif, predicted to be a P-loop motif involved in ATP binding.</text>
</comment>
<evidence type="ECO:0000313" key="9">
    <source>
        <dbReference type="Proteomes" id="UP000324738"/>
    </source>
</evidence>
<evidence type="ECO:0000313" key="8">
    <source>
        <dbReference type="EMBL" id="KAA0971134.1"/>
    </source>
</evidence>
<dbReference type="OrthoDB" id="9807403at2"/>
<dbReference type="AlphaFoldDB" id="A0A5B0DWL0"/>
<dbReference type="GO" id="GO:0005737">
    <property type="term" value="C:cytoplasm"/>
    <property type="evidence" value="ECO:0007669"/>
    <property type="project" value="UniProtKB-SubCell"/>
</dbReference>
<dbReference type="InterPro" id="IPR012795">
    <property type="entry name" value="tRNA_Ile_lys_synt_N"/>
</dbReference>
<comment type="similarity">
    <text evidence="6">Belongs to the tRNA(Ile)-lysidine synthase family.</text>
</comment>
<dbReference type="PANTHER" id="PTHR43033:SF1">
    <property type="entry name" value="TRNA(ILE)-LYSIDINE SYNTHASE-RELATED"/>
    <property type="match status" value="1"/>
</dbReference>
<evidence type="ECO:0000256" key="6">
    <source>
        <dbReference type="HAMAP-Rule" id="MF_01161"/>
    </source>
</evidence>
<dbReference type="Gene3D" id="3.40.50.620">
    <property type="entry name" value="HUPs"/>
    <property type="match status" value="1"/>
</dbReference>
<keyword evidence="1 6" id="KW-0436">Ligase</keyword>
<keyword evidence="9" id="KW-1185">Reference proteome</keyword>
<name>A0A5B0DWL0_9HYPH</name>
<evidence type="ECO:0000256" key="1">
    <source>
        <dbReference type="ARBA" id="ARBA00022598"/>
    </source>
</evidence>
<keyword evidence="3 6" id="KW-0547">Nucleotide-binding</keyword>
<organism evidence="8 9">
    <name type="scientific">Aureimonas fodinaquatilis</name>
    <dbReference type="NCBI Taxonomy" id="2565783"/>
    <lineage>
        <taxon>Bacteria</taxon>
        <taxon>Pseudomonadati</taxon>
        <taxon>Pseudomonadota</taxon>
        <taxon>Alphaproteobacteria</taxon>
        <taxon>Hyphomicrobiales</taxon>
        <taxon>Aurantimonadaceae</taxon>
        <taxon>Aureimonas</taxon>
    </lineage>
</organism>
<protein>
    <recommendedName>
        <fullName evidence="6">tRNA(Ile)-lysidine synthase</fullName>
        <ecNumber evidence="6">6.3.4.19</ecNumber>
    </recommendedName>
    <alternativeName>
        <fullName evidence="6">tRNA(Ile)-2-lysyl-cytidine synthase</fullName>
    </alternativeName>
    <alternativeName>
        <fullName evidence="6">tRNA(Ile)-lysidine synthetase</fullName>
    </alternativeName>
</protein>
<dbReference type="PANTHER" id="PTHR43033">
    <property type="entry name" value="TRNA(ILE)-LYSIDINE SYNTHASE-RELATED"/>
    <property type="match status" value="1"/>
</dbReference>
<evidence type="ECO:0000256" key="4">
    <source>
        <dbReference type="ARBA" id="ARBA00022840"/>
    </source>
</evidence>
<comment type="caution">
    <text evidence="8">The sequence shown here is derived from an EMBL/GenBank/DDBJ whole genome shotgun (WGS) entry which is preliminary data.</text>
</comment>
<dbReference type="InterPro" id="IPR012094">
    <property type="entry name" value="tRNA_Ile_lys_synt"/>
</dbReference>
<dbReference type="Proteomes" id="UP000324738">
    <property type="component" value="Unassembled WGS sequence"/>
</dbReference>
<keyword evidence="6" id="KW-0963">Cytoplasm</keyword>
<evidence type="ECO:0000256" key="5">
    <source>
        <dbReference type="ARBA" id="ARBA00048539"/>
    </source>
</evidence>
<dbReference type="GO" id="GO:0032267">
    <property type="term" value="F:tRNA(Ile)-lysidine synthase activity"/>
    <property type="evidence" value="ECO:0007669"/>
    <property type="project" value="UniProtKB-EC"/>
</dbReference>
<gene>
    <name evidence="6 8" type="primary">tilS</name>
    <name evidence="8" type="ORF">FPY71_11880</name>
</gene>
<dbReference type="SUPFAM" id="SSF52402">
    <property type="entry name" value="Adenine nucleotide alpha hydrolases-like"/>
    <property type="match status" value="1"/>
</dbReference>
<feature type="domain" description="tRNA(Ile)-lysidine/2-thiocytidine synthase N-terminal" evidence="7">
    <location>
        <begin position="59"/>
        <end position="238"/>
    </location>
</feature>
<evidence type="ECO:0000259" key="7">
    <source>
        <dbReference type="Pfam" id="PF01171"/>
    </source>
</evidence>
<evidence type="ECO:0000256" key="2">
    <source>
        <dbReference type="ARBA" id="ARBA00022694"/>
    </source>
</evidence>
<reference evidence="8 9" key="1">
    <citation type="submission" date="2019-08" db="EMBL/GenBank/DDBJ databases">
        <title>Aureimonas fodiniaquatilis sp. nov., isolated from a coal mine wastewater.</title>
        <authorList>
            <person name="Kim W."/>
        </authorList>
    </citation>
    <scope>NUCLEOTIDE SEQUENCE [LARGE SCALE GENOMIC DNA]</scope>
    <source>
        <strain evidence="8 9">CAU 1482</strain>
    </source>
</reference>
<dbReference type="CDD" id="cd01992">
    <property type="entry name" value="TilS_N"/>
    <property type="match status" value="1"/>
</dbReference>
<evidence type="ECO:0000256" key="3">
    <source>
        <dbReference type="ARBA" id="ARBA00022741"/>
    </source>
</evidence>
<comment type="catalytic activity">
    <reaction evidence="5 6">
        <text>cytidine(34) in tRNA(Ile2) + L-lysine + ATP = lysidine(34) in tRNA(Ile2) + AMP + diphosphate + H(+)</text>
        <dbReference type="Rhea" id="RHEA:43744"/>
        <dbReference type="Rhea" id="RHEA-COMP:10625"/>
        <dbReference type="Rhea" id="RHEA-COMP:10670"/>
        <dbReference type="ChEBI" id="CHEBI:15378"/>
        <dbReference type="ChEBI" id="CHEBI:30616"/>
        <dbReference type="ChEBI" id="CHEBI:32551"/>
        <dbReference type="ChEBI" id="CHEBI:33019"/>
        <dbReference type="ChEBI" id="CHEBI:82748"/>
        <dbReference type="ChEBI" id="CHEBI:83665"/>
        <dbReference type="ChEBI" id="CHEBI:456215"/>
        <dbReference type="EC" id="6.3.4.19"/>
    </reaction>
</comment>
<dbReference type="GO" id="GO:0006400">
    <property type="term" value="P:tRNA modification"/>
    <property type="evidence" value="ECO:0007669"/>
    <property type="project" value="UniProtKB-UniRule"/>
</dbReference>
<dbReference type="GO" id="GO:0005524">
    <property type="term" value="F:ATP binding"/>
    <property type="evidence" value="ECO:0007669"/>
    <property type="project" value="UniProtKB-UniRule"/>
</dbReference>
<sequence>MPRWNDAIRRSMTISSASCNLRNRPPSAVNSLTTEDFPISAPEAAQLISSTLPRARPGKVVLAVSGGADSTAMMLLAAQCSIPDIQFHVVTIDHGLRAESAAEASYVADLAQRLGLPHDIIRWDGQSSVNNPSAAAREARYRMLTDRARQLEAFAVMTAHHQDDQIETHLLAKDRGAIGAGLAGMRRWRSLFPDIVLARPFLSIPASRFRQTLLLQGINWVEDPSNQNDRYARARLRKHLQSVPRRSDHLHEIAKAAAERAAADAGMAKTIEHLVSRQALIIDDAAQVRLEISAMRELPDDRASELLARMITAAGGALYPPSASAIERVMAGLGAGQVASTLGGCQILADGKYLLLRREYGRLGPEICNLAKGCQTVVFDRRFLIDIQTSAGAKLCSLGFLRRGNAATRCLPVVVDEQMRIVAAHSKVAGRISPLVEILPAHEIVFWRMTADLPEFAKF</sequence>
<dbReference type="NCBIfam" id="TIGR02432">
    <property type="entry name" value="lysidine_TilS_N"/>
    <property type="match status" value="1"/>
</dbReference>
<keyword evidence="2 6" id="KW-0819">tRNA processing</keyword>
<comment type="function">
    <text evidence="6">Ligates lysine onto the cytidine present at position 34 of the AUA codon-specific tRNA(Ile) that contains the anticodon CAU, in an ATP-dependent manner. Cytidine is converted to lysidine, thus changing the amino acid specificity of the tRNA from methionine to isoleucine.</text>
</comment>
<comment type="subcellular location">
    <subcellularLocation>
        <location evidence="6">Cytoplasm</location>
    </subcellularLocation>
</comment>